<name>A0A671V6E1_SPAAU</name>
<reference evidence="2" key="2">
    <citation type="submission" date="2025-08" db="UniProtKB">
        <authorList>
            <consortium name="Ensembl"/>
        </authorList>
    </citation>
    <scope>IDENTIFICATION</scope>
</reference>
<evidence type="ECO:0000256" key="1">
    <source>
        <dbReference type="SAM" id="MobiDB-lite"/>
    </source>
</evidence>
<dbReference type="Ensembl" id="ENSSAUT00010023550.1">
    <property type="protein sequence ID" value="ENSSAUP00010022298.1"/>
    <property type="gene ID" value="ENSSAUG00010009841.1"/>
</dbReference>
<dbReference type="AlphaFoldDB" id="A0A671V6E1"/>
<feature type="region of interest" description="Disordered" evidence="1">
    <location>
        <begin position="1"/>
        <end position="55"/>
    </location>
</feature>
<dbReference type="InParanoid" id="A0A671V6E1"/>
<feature type="compositionally biased region" description="Polar residues" evidence="1">
    <location>
        <begin position="24"/>
        <end position="37"/>
    </location>
</feature>
<organism evidence="2 3">
    <name type="scientific">Sparus aurata</name>
    <name type="common">Gilthead sea bream</name>
    <dbReference type="NCBI Taxonomy" id="8175"/>
    <lineage>
        <taxon>Eukaryota</taxon>
        <taxon>Metazoa</taxon>
        <taxon>Chordata</taxon>
        <taxon>Craniata</taxon>
        <taxon>Vertebrata</taxon>
        <taxon>Euteleostomi</taxon>
        <taxon>Actinopterygii</taxon>
        <taxon>Neopterygii</taxon>
        <taxon>Teleostei</taxon>
        <taxon>Neoteleostei</taxon>
        <taxon>Acanthomorphata</taxon>
        <taxon>Eupercaria</taxon>
        <taxon>Spariformes</taxon>
        <taxon>Sparidae</taxon>
        <taxon>Sparus</taxon>
    </lineage>
</organism>
<accession>A0A671V6E1</accession>
<feature type="compositionally biased region" description="Polar residues" evidence="1">
    <location>
        <begin position="1"/>
        <end position="14"/>
    </location>
</feature>
<dbReference type="Proteomes" id="UP000472265">
    <property type="component" value="Chromosome 2"/>
</dbReference>
<reference evidence="2" key="3">
    <citation type="submission" date="2025-09" db="UniProtKB">
        <authorList>
            <consortium name="Ensembl"/>
        </authorList>
    </citation>
    <scope>IDENTIFICATION</scope>
</reference>
<evidence type="ECO:0000313" key="3">
    <source>
        <dbReference type="Proteomes" id="UP000472265"/>
    </source>
</evidence>
<reference evidence="2" key="1">
    <citation type="submission" date="2021-04" db="EMBL/GenBank/DDBJ databases">
        <authorList>
            <consortium name="Wellcome Sanger Institute Data Sharing"/>
        </authorList>
    </citation>
    <scope>NUCLEOTIDE SEQUENCE [LARGE SCALE GENOMIC DNA]</scope>
</reference>
<keyword evidence="3" id="KW-1185">Reference proteome</keyword>
<evidence type="ECO:0000313" key="2">
    <source>
        <dbReference type="Ensembl" id="ENSSAUP00010022298.1"/>
    </source>
</evidence>
<proteinExistence type="predicted"/>
<feature type="region of interest" description="Disordered" evidence="1">
    <location>
        <begin position="80"/>
        <end position="99"/>
    </location>
</feature>
<sequence length="99" mass="10724">MSLGQGPTPQQSSHAPRGRRHSVSAPSNTVKGSQIWQPQPPLGSSRLPKHLRSSYSHLNPNHNIFLNLTKLQLCNICPATGAPQQSSPGSGDMCRFGYH</sequence>
<protein>
    <submittedName>
        <fullName evidence="2">Uncharacterized protein</fullName>
    </submittedName>
</protein>